<sequence>MIIVNFNQEKLAKFLDELKAAVKKTVDGINAGTKNEPFYGKIQLIDGKRFVGLFSGLRMDKDKILFLLTEERITIEGKVVSKTMPGKAGFDTIQSVEAVKTVSGRPVFIEEQGGNNEPKIRN</sequence>
<evidence type="ECO:0000313" key="1">
    <source>
        <dbReference type="EMBL" id="PIU98459.1"/>
    </source>
</evidence>
<name>A0A2M7B609_9BACT</name>
<evidence type="ECO:0000313" key="2">
    <source>
        <dbReference type="Proteomes" id="UP000228949"/>
    </source>
</evidence>
<organism evidence="1 2">
    <name type="scientific">Candidatus Wolfebacteria bacterium CG03_land_8_20_14_0_80_40_12</name>
    <dbReference type="NCBI Taxonomy" id="1975069"/>
    <lineage>
        <taxon>Bacteria</taxon>
        <taxon>Candidatus Wolfeibacteriota</taxon>
    </lineage>
</organism>
<protein>
    <submittedName>
        <fullName evidence="1">Uncharacterized protein</fullName>
    </submittedName>
</protein>
<comment type="caution">
    <text evidence="1">The sequence shown here is derived from an EMBL/GenBank/DDBJ whole genome shotgun (WGS) entry which is preliminary data.</text>
</comment>
<accession>A0A2M7B609</accession>
<dbReference type="EMBL" id="PEVJ01000029">
    <property type="protein sequence ID" value="PIU98459.1"/>
    <property type="molecule type" value="Genomic_DNA"/>
</dbReference>
<dbReference type="Proteomes" id="UP000228949">
    <property type="component" value="Unassembled WGS sequence"/>
</dbReference>
<dbReference type="AlphaFoldDB" id="A0A2M7B609"/>
<gene>
    <name evidence="1" type="ORF">COS61_01250</name>
</gene>
<proteinExistence type="predicted"/>
<reference evidence="2" key="1">
    <citation type="submission" date="2017-09" db="EMBL/GenBank/DDBJ databases">
        <title>Depth-based differentiation of microbial function through sediment-hosted aquifers and enrichment of novel symbionts in the deep terrestrial subsurface.</title>
        <authorList>
            <person name="Probst A.J."/>
            <person name="Ladd B."/>
            <person name="Jarett J.K."/>
            <person name="Geller-Mcgrath D.E."/>
            <person name="Sieber C.M.K."/>
            <person name="Emerson J.B."/>
            <person name="Anantharaman K."/>
            <person name="Thomas B.C."/>
            <person name="Malmstrom R."/>
            <person name="Stieglmeier M."/>
            <person name="Klingl A."/>
            <person name="Woyke T."/>
            <person name="Ryan C.M."/>
            <person name="Banfield J.F."/>
        </authorList>
    </citation>
    <scope>NUCLEOTIDE SEQUENCE [LARGE SCALE GENOMIC DNA]</scope>
</reference>